<feature type="domain" description="Serine/threonine specific protein phosphatases" evidence="1">
    <location>
        <begin position="72"/>
        <end position="77"/>
    </location>
</feature>
<dbReference type="SUPFAM" id="SSF56300">
    <property type="entry name" value="Metallo-dependent phosphatases"/>
    <property type="match status" value="1"/>
</dbReference>
<comment type="caution">
    <text evidence="2">The sequence shown here is derived from an EMBL/GenBank/DDBJ whole genome shotgun (WGS) entry which is preliminary data.</text>
</comment>
<dbReference type="PANTHER" id="PTHR42850">
    <property type="entry name" value="METALLOPHOSPHOESTERASE"/>
    <property type="match status" value="1"/>
</dbReference>
<dbReference type="InterPro" id="IPR006186">
    <property type="entry name" value="Ser/Thr-sp_prot-phosphatase"/>
</dbReference>
<dbReference type="PROSITE" id="PS00125">
    <property type="entry name" value="SER_THR_PHOSPHATASE"/>
    <property type="match status" value="1"/>
</dbReference>
<dbReference type="Proteomes" id="UP000577346">
    <property type="component" value="Unassembled WGS sequence"/>
</dbReference>
<dbReference type="InterPro" id="IPR050126">
    <property type="entry name" value="Ap4A_hydrolase"/>
</dbReference>
<evidence type="ECO:0000313" key="2">
    <source>
        <dbReference type="EMBL" id="MBA6148422.1"/>
    </source>
</evidence>
<dbReference type="AlphaFoldDB" id="A0A7W2QZA8"/>
<protein>
    <submittedName>
        <fullName evidence="2">Metallophosphoesterase</fullName>
    </submittedName>
</protein>
<dbReference type="Pfam" id="PF00149">
    <property type="entry name" value="Metallophos"/>
    <property type="match status" value="1"/>
</dbReference>
<dbReference type="Gene3D" id="3.60.21.10">
    <property type="match status" value="1"/>
</dbReference>
<dbReference type="PANTHER" id="PTHR42850:SF4">
    <property type="entry name" value="ZINC-DEPENDENT ENDOPOLYPHOSPHATASE"/>
    <property type="match status" value="1"/>
</dbReference>
<dbReference type="GO" id="GO:0005737">
    <property type="term" value="C:cytoplasm"/>
    <property type="evidence" value="ECO:0007669"/>
    <property type="project" value="TreeGrafter"/>
</dbReference>
<evidence type="ECO:0000259" key="1">
    <source>
        <dbReference type="PROSITE" id="PS00125"/>
    </source>
</evidence>
<dbReference type="GO" id="GO:0016791">
    <property type="term" value="F:phosphatase activity"/>
    <property type="evidence" value="ECO:0007669"/>
    <property type="project" value="TreeGrafter"/>
</dbReference>
<dbReference type="EMBL" id="JACGDA010000023">
    <property type="protein sequence ID" value="MBA6148422.1"/>
    <property type="molecule type" value="Genomic_DNA"/>
</dbReference>
<evidence type="ECO:0000313" key="3">
    <source>
        <dbReference type="Proteomes" id="UP000577346"/>
    </source>
</evidence>
<dbReference type="InterPro" id="IPR029052">
    <property type="entry name" value="Metallo-depent_PP-like"/>
</dbReference>
<reference evidence="2 3" key="1">
    <citation type="submission" date="2020-07" db="EMBL/GenBank/DDBJ databases">
        <title>Diversity of carbapenemase encoding genes among Pseudomonas putida group clinical isolates in a tertiary Brazilian hospital.</title>
        <authorList>
            <person name="Alberto-Lei F."/>
            <person name="Nodari C.S."/>
            <person name="Streling A.P."/>
            <person name="Paulino J.T."/>
            <person name="Bessa-Neto F.O."/>
            <person name="Cayo R."/>
            <person name="Gales A.C."/>
        </authorList>
    </citation>
    <scope>NUCLEOTIDE SEQUENCE [LARGE SCALE GENOMIC DNA]</scope>
    <source>
        <strain evidence="2 3">11213</strain>
    </source>
</reference>
<dbReference type="RefSeq" id="WP_182336666.1">
    <property type="nucleotide sequence ID" value="NZ_JACGDA010000023.1"/>
</dbReference>
<name>A0A7W2QZA8_9PSED</name>
<proteinExistence type="predicted"/>
<organism evidence="2 3">
    <name type="scientific">Pseudomonas juntendi</name>
    <dbReference type="NCBI Taxonomy" id="2666183"/>
    <lineage>
        <taxon>Bacteria</taxon>
        <taxon>Pseudomonadati</taxon>
        <taxon>Pseudomonadota</taxon>
        <taxon>Gammaproteobacteria</taxon>
        <taxon>Pseudomonadales</taxon>
        <taxon>Pseudomonadaceae</taxon>
        <taxon>Pseudomonas</taxon>
    </lineage>
</organism>
<sequence length="165" mass="18430">MPHLLKLPQNRAGRDFIVGDIHFKTRELHRGLKALGFDQSVDRLIAVGDLIDRGPGMLDALKLLGEPWFFTVKGNHEQMLIDAYRASPHLPYSAHGARWWLTIDDESKPMIVDKLDSLPMAIEVETAQGVVGVVHADVPVGLAWDDFTLSLANPQIQDVALWCCR</sequence>
<dbReference type="InterPro" id="IPR004843">
    <property type="entry name" value="Calcineurin-like_PHP"/>
</dbReference>
<gene>
    <name evidence="2" type="ORF">H4C15_13020</name>
</gene>
<accession>A0A7W2QZA8</accession>